<keyword evidence="3" id="KW-1185">Reference proteome</keyword>
<evidence type="ECO:0000313" key="3">
    <source>
        <dbReference type="Proteomes" id="UP000190648"/>
    </source>
</evidence>
<dbReference type="EMBL" id="LSYS01005191">
    <property type="protein sequence ID" value="OPJ77990.1"/>
    <property type="molecule type" value="Genomic_DNA"/>
</dbReference>
<comment type="caution">
    <text evidence="2">The sequence shown here is derived from an EMBL/GenBank/DDBJ whole genome shotgun (WGS) entry which is preliminary data.</text>
</comment>
<protein>
    <submittedName>
        <fullName evidence="2">Uncharacterized protein</fullName>
    </submittedName>
</protein>
<evidence type="ECO:0000313" key="2">
    <source>
        <dbReference type="EMBL" id="OPJ77990.1"/>
    </source>
</evidence>
<dbReference type="AlphaFoldDB" id="A0A1V4K0K0"/>
<proteinExistence type="predicted"/>
<organism evidence="2 3">
    <name type="scientific">Patagioenas fasciata monilis</name>
    <dbReference type="NCBI Taxonomy" id="372326"/>
    <lineage>
        <taxon>Eukaryota</taxon>
        <taxon>Metazoa</taxon>
        <taxon>Chordata</taxon>
        <taxon>Craniata</taxon>
        <taxon>Vertebrata</taxon>
        <taxon>Euteleostomi</taxon>
        <taxon>Archelosauria</taxon>
        <taxon>Archosauria</taxon>
        <taxon>Dinosauria</taxon>
        <taxon>Saurischia</taxon>
        <taxon>Theropoda</taxon>
        <taxon>Coelurosauria</taxon>
        <taxon>Aves</taxon>
        <taxon>Neognathae</taxon>
        <taxon>Neoaves</taxon>
        <taxon>Columbimorphae</taxon>
        <taxon>Columbiformes</taxon>
        <taxon>Columbidae</taxon>
        <taxon>Patagioenas</taxon>
    </lineage>
</organism>
<reference evidence="2 3" key="1">
    <citation type="submission" date="2016-02" db="EMBL/GenBank/DDBJ databases">
        <title>Band-tailed pigeon sequencing and assembly.</title>
        <authorList>
            <person name="Soares A.E."/>
            <person name="Novak B.J."/>
            <person name="Rice E.S."/>
            <person name="O'Connell B."/>
            <person name="Chang D."/>
            <person name="Weber S."/>
            <person name="Shapiro B."/>
        </authorList>
    </citation>
    <scope>NUCLEOTIDE SEQUENCE [LARGE SCALE GENOMIC DNA]</scope>
    <source>
        <strain evidence="2">BTP2013</strain>
        <tissue evidence="2">Blood</tissue>
    </source>
</reference>
<gene>
    <name evidence="2" type="ORF">AV530_014998</name>
</gene>
<name>A0A1V4K0K0_PATFA</name>
<dbReference type="OrthoDB" id="10594980at2759"/>
<sequence length="92" mass="10408">MSRLEDVWPKSLRGSRNIFLNWDAIISKQVKEAAAAQLSQPKHVLHVHFLSGLIKWVSRLESPGCTQELPHTGTYDGESSEVCPLQRRGQKK</sequence>
<dbReference type="Proteomes" id="UP000190648">
    <property type="component" value="Unassembled WGS sequence"/>
</dbReference>
<feature type="region of interest" description="Disordered" evidence="1">
    <location>
        <begin position="68"/>
        <end position="92"/>
    </location>
</feature>
<accession>A0A1V4K0K0</accession>
<evidence type="ECO:0000256" key="1">
    <source>
        <dbReference type="SAM" id="MobiDB-lite"/>
    </source>
</evidence>